<proteinExistence type="predicted"/>
<feature type="transmembrane region" description="Helical" evidence="1">
    <location>
        <begin position="77"/>
        <end position="97"/>
    </location>
</feature>
<dbReference type="RefSeq" id="WP_150012172.1">
    <property type="nucleotide sequence ID" value="NZ_VWSG01000005.1"/>
</dbReference>
<dbReference type="AlphaFoldDB" id="A0A5M6CMW1"/>
<keyword evidence="1" id="KW-0812">Transmembrane</keyword>
<comment type="caution">
    <text evidence="2">The sequence shown here is derived from an EMBL/GenBank/DDBJ whole genome shotgun (WGS) entry which is preliminary data.</text>
</comment>
<dbReference type="Proteomes" id="UP000325141">
    <property type="component" value="Unassembled WGS sequence"/>
</dbReference>
<feature type="transmembrane region" description="Helical" evidence="1">
    <location>
        <begin position="109"/>
        <end position="131"/>
    </location>
</feature>
<evidence type="ECO:0000313" key="3">
    <source>
        <dbReference type="Proteomes" id="UP000325141"/>
    </source>
</evidence>
<keyword evidence="1" id="KW-0472">Membrane</keyword>
<name>A0A5M6CMW1_9FLAO</name>
<evidence type="ECO:0000313" key="2">
    <source>
        <dbReference type="EMBL" id="KAA5535322.1"/>
    </source>
</evidence>
<feature type="transmembrane region" description="Helical" evidence="1">
    <location>
        <begin position="43"/>
        <end position="65"/>
    </location>
</feature>
<reference evidence="2 3" key="1">
    <citation type="submission" date="2019-09" db="EMBL/GenBank/DDBJ databases">
        <title>Genome sequence and assembly of Flavobacterium sp.</title>
        <authorList>
            <person name="Chhetri G."/>
        </authorList>
    </citation>
    <scope>NUCLEOTIDE SEQUENCE [LARGE SCALE GENOMIC DNA]</scope>
    <source>
        <strain evidence="2 3">SNL9</strain>
    </source>
</reference>
<protein>
    <submittedName>
        <fullName evidence="2">Uncharacterized protein</fullName>
    </submittedName>
</protein>
<gene>
    <name evidence="2" type="ORF">F0460_08380</name>
</gene>
<sequence length="135" mass="15634">MSIKASYIFIITAIVYFLISVIFKSEYYSSFDINSGDSFIITANLNLTLIASIFIFCQGILYLIIEKMKLKLYSLLIKLHFLFVVIFLSILIFLLNFESNYDNLKWFNIGIFIAFLGCILIPTINLIFSVLNRKI</sequence>
<dbReference type="EMBL" id="VWSG01000005">
    <property type="protein sequence ID" value="KAA5535322.1"/>
    <property type="molecule type" value="Genomic_DNA"/>
</dbReference>
<keyword evidence="1" id="KW-1133">Transmembrane helix</keyword>
<keyword evidence="3" id="KW-1185">Reference proteome</keyword>
<organism evidence="2 3">
    <name type="scientific">Paenimyroides baculatum</name>
    <dbReference type="NCBI Taxonomy" id="2608000"/>
    <lineage>
        <taxon>Bacteria</taxon>
        <taxon>Pseudomonadati</taxon>
        <taxon>Bacteroidota</taxon>
        <taxon>Flavobacteriia</taxon>
        <taxon>Flavobacteriales</taxon>
        <taxon>Flavobacteriaceae</taxon>
        <taxon>Paenimyroides</taxon>
    </lineage>
</organism>
<accession>A0A5M6CMW1</accession>
<feature type="transmembrane region" description="Helical" evidence="1">
    <location>
        <begin position="7"/>
        <end position="23"/>
    </location>
</feature>
<evidence type="ECO:0000256" key="1">
    <source>
        <dbReference type="SAM" id="Phobius"/>
    </source>
</evidence>